<organism evidence="3 4">
    <name type="scientific">Teratosphaeria nubilosa</name>
    <dbReference type="NCBI Taxonomy" id="161662"/>
    <lineage>
        <taxon>Eukaryota</taxon>
        <taxon>Fungi</taxon>
        <taxon>Dikarya</taxon>
        <taxon>Ascomycota</taxon>
        <taxon>Pezizomycotina</taxon>
        <taxon>Dothideomycetes</taxon>
        <taxon>Dothideomycetidae</taxon>
        <taxon>Mycosphaerellales</taxon>
        <taxon>Teratosphaeriaceae</taxon>
        <taxon>Teratosphaeria</taxon>
    </lineage>
</organism>
<feature type="domain" description="CAP-Gly" evidence="2">
    <location>
        <begin position="22"/>
        <end position="68"/>
    </location>
</feature>
<dbReference type="OrthoDB" id="5273213at2759"/>
<dbReference type="InterPro" id="IPR032675">
    <property type="entry name" value="LRR_dom_sf"/>
</dbReference>
<dbReference type="PROSITE" id="PS00845">
    <property type="entry name" value="CAP_GLY_1"/>
    <property type="match status" value="1"/>
</dbReference>
<dbReference type="Proteomes" id="UP000799436">
    <property type="component" value="Unassembled WGS sequence"/>
</dbReference>
<evidence type="ECO:0000313" key="4">
    <source>
        <dbReference type="Proteomes" id="UP000799436"/>
    </source>
</evidence>
<dbReference type="SMART" id="SM01052">
    <property type="entry name" value="CAP_GLY"/>
    <property type="match status" value="1"/>
</dbReference>
<accession>A0A6G1LDC3</accession>
<keyword evidence="4" id="KW-1185">Reference proteome</keyword>
<reference evidence="3" key="1">
    <citation type="journal article" date="2020" name="Stud. Mycol.">
        <title>101 Dothideomycetes genomes: a test case for predicting lifestyles and emergence of pathogens.</title>
        <authorList>
            <person name="Haridas S."/>
            <person name="Albert R."/>
            <person name="Binder M."/>
            <person name="Bloem J."/>
            <person name="Labutti K."/>
            <person name="Salamov A."/>
            <person name="Andreopoulos B."/>
            <person name="Baker S."/>
            <person name="Barry K."/>
            <person name="Bills G."/>
            <person name="Bluhm B."/>
            <person name="Cannon C."/>
            <person name="Castanera R."/>
            <person name="Culley D."/>
            <person name="Daum C."/>
            <person name="Ezra D."/>
            <person name="Gonzalez J."/>
            <person name="Henrissat B."/>
            <person name="Kuo A."/>
            <person name="Liang C."/>
            <person name="Lipzen A."/>
            <person name="Lutzoni F."/>
            <person name="Magnuson J."/>
            <person name="Mondo S."/>
            <person name="Nolan M."/>
            <person name="Ohm R."/>
            <person name="Pangilinan J."/>
            <person name="Park H.-J."/>
            <person name="Ramirez L."/>
            <person name="Alfaro M."/>
            <person name="Sun H."/>
            <person name="Tritt A."/>
            <person name="Yoshinaga Y."/>
            <person name="Zwiers L.-H."/>
            <person name="Turgeon B."/>
            <person name="Goodwin S."/>
            <person name="Spatafora J."/>
            <person name="Crous P."/>
            <person name="Grigoriev I."/>
        </authorList>
    </citation>
    <scope>NUCLEOTIDE SEQUENCE</scope>
    <source>
        <strain evidence="3">CBS 116005</strain>
    </source>
</reference>
<proteinExistence type="predicted"/>
<dbReference type="Pfam" id="PF01302">
    <property type="entry name" value="CAP_GLY"/>
    <property type="match status" value="1"/>
</dbReference>
<dbReference type="PROSITE" id="PS50245">
    <property type="entry name" value="CAP_GLY_2"/>
    <property type="match status" value="1"/>
</dbReference>
<dbReference type="EMBL" id="ML995823">
    <property type="protein sequence ID" value="KAF2770856.1"/>
    <property type="molecule type" value="Genomic_DNA"/>
</dbReference>
<dbReference type="SUPFAM" id="SSF74924">
    <property type="entry name" value="Cap-Gly domain"/>
    <property type="match status" value="1"/>
</dbReference>
<gene>
    <name evidence="3" type="ORF">EJ03DRAFT_56643</name>
</gene>
<dbReference type="Gene3D" id="2.30.30.190">
    <property type="entry name" value="CAP Gly-rich-like domain"/>
    <property type="match status" value="1"/>
</dbReference>
<dbReference type="Gene3D" id="3.80.10.10">
    <property type="entry name" value="Ribonuclease Inhibitor"/>
    <property type="match status" value="2"/>
</dbReference>
<evidence type="ECO:0000259" key="2">
    <source>
        <dbReference type="PROSITE" id="PS50245"/>
    </source>
</evidence>
<dbReference type="InterPro" id="IPR036859">
    <property type="entry name" value="CAP-Gly_dom_sf"/>
</dbReference>
<protein>
    <recommendedName>
        <fullName evidence="2">CAP-Gly domain-containing protein</fullName>
    </recommendedName>
</protein>
<name>A0A6G1LDC3_9PEZI</name>
<evidence type="ECO:0000313" key="3">
    <source>
        <dbReference type="EMBL" id="KAF2770856.1"/>
    </source>
</evidence>
<evidence type="ECO:0000256" key="1">
    <source>
        <dbReference type="SAM" id="MobiDB-lite"/>
    </source>
</evidence>
<feature type="compositionally biased region" description="Basic and acidic residues" evidence="1">
    <location>
        <begin position="538"/>
        <end position="550"/>
    </location>
</feature>
<dbReference type="SUPFAM" id="SSF52058">
    <property type="entry name" value="L domain-like"/>
    <property type="match status" value="1"/>
</dbReference>
<sequence>MAHHIDQRLSLKGQLCTVRYIGSVADKAGGWLGVEWDDPERGKHNGTHNGVSYFQCQSTSPTCASFLRPKQPWDEERTFLEALREKYMSQDVPSEHEAIHISRSKQAEEVGFSKFAARQAELRGIHNIVLDHMCIRYNRHDPANHEITGVCKDVTDLDIGSNLFESISDILDLASCFPKLRGLTIDGNRVGSQTFQEGLALPYGAIDANGDVRTVKYLSVSKTLMSTDQTFHLRRLVFTNVETLVACNNEWSELLEASTELSPDLPRPLSTVDLSGNLFTSIEDVGAVFTSCQAKAVLLKNCNISTINRSSESSPLTPSSNVEELDLRFNKIASWTFFNNLAATFPNLLHLRTTGNPLYQELISAEGKPLSAEDGYMLTIARIATLQTLNYSKITDKERLNAETYYLNQIAISISSAASLHDAEAIKTAHPRWKKLCEEYGEPTVLNKTGQGEVDPNSLAARLLHITFVYTDDTWEDEVPKTFSVYDLLGMLGKRLGAMPLKFRLVHETGEKDPVRSGGAGEEGLEWWNSSDEDEDGGLSRDSRSKAEQWVEREVELVAGTRAIGTYIEGSSARVRVEHKHSLRK</sequence>
<feature type="region of interest" description="Disordered" evidence="1">
    <location>
        <begin position="511"/>
        <end position="550"/>
    </location>
</feature>
<dbReference type="AlphaFoldDB" id="A0A6G1LDC3"/>
<dbReference type="InterPro" id="IPR000938">
    <property type="entry name" value="CAP-Gly_domain"/>
</dbReference>